<name>A0A420I0G2_9PEZI</name>
<protein>
    <submittedName>
        <fullName evidence="1">Uncharacterized protein</fullName>
    </submittedName>
</protein>
<accession>A0A420I0G2</accession>
<dbReference type="Proteomes" id="UP000285405">
    <property type="component" value="Unassembled WGS sequence"/>
</dbReference>
<organism evidence="1 2">
    <name type="scientific">Golovinomyces cichoracearum</name>
    <dbReference type="NCBI Taxonomy" id="62708"/>
    <lineage>
        <taxon>Eukaryota</taxon>
        <taxon>Fungi</taxon>
        <taxon>Dikarya</taxon>
        <taxon>Ascomycota</taxon>
        <taxon>Pezizomycotina</taxon>
        <taxon>Leotiomycetes</taxon>
        <taxon>Erysiphales</taxon>
        <taxon>Erysiphaceae</taxon>
        <taxon>Golovinomyces</taxon>
    </lineage>
</organism>
<dbReference type="AlphaFoldDB" id="A0A420I0G2"/>
<gene>
    <name evidence="1" type="ORF">GcC1_141013</name>
</gene>
<comment type="caution">
    <text evidence="1">The sequence shown here is derived from an EMBL/GenBank/DDBJ whole genome shotgun (WGS) entry which is preliminary data.</text>
</comment>
<proteinExistence type="predicted"/>
<reference evidence="1 2" key="1">
    <citation type="journal article" date="2018" name="BMC Genomics">
        <title>Comparative genome analyses reveal sequence features reflecting distinct modes of host-adaptation between dicot and monocot powdery mildew.</title>
        <authorList>
            <person name="Wu Y."/>
            <person name="Ma X."/>
            <person name="Pan Z."/>
            <person name="Kale S.D."/>
            <person name="Song Y."/>
            <person name="King H."/>
            <person name="Zhang Q."/>
            <person name="Presley C."/>
            <person name="Deng X."/>
            <person name="Wei C.I."/>
            <person name="Xiao S."/>
        </authorList>
    </citation>
    <scope>NUCLEOTIDE SEQUENCE [LARGE SCALE GENOMIC DNA]</scope>
    <source>
        <strain evidence="1">UCSC1</strain>
    </source>
</reference>
<evidence type="ECO:0000313" key="2">
    <source>
        <dbReference type="Proteomes" id="UP000285405"/>
    </source>
</evidence>
<sequence>MVGLLDRSFAHEKVLRRHGEWRRAVPVFIFEFAACHGRRANGTVMLVDLAVKGNLARSHCLQVPSSSPGVQELGGTDIVDANSPTSDGLVWVSDPLMHHKNREQRISHFTIFNNGAKDPVLMTRAFETGLTSTTRMLAWYPILTHL</sequence>
<dbReference type="EMBL" id="MCBR01014138">
    <property type="protein sequence ID" value="RKF63155.1"/>
    <property type="molecule type" value="Genomic_DNA"/>
</dbReference>
<evidence type="ECO:0000313" key="1">
    <source>
        <dbReference type="EMBL" id="RKF63155.1"/>
    </source>
</evidence>